<keyword evidence="2" id="KW-0175">Coiled coil</keyword>
<keyword evidence="6" id="KW-0614">Plasmid</keyword>
<dbReference type="PROSITE" id="PS50005">
    <property type="entry name" value="TPR"/>
    <property type="match status" value="4"/>
</dbReference>
<feature type="signal peptide" evidence="4">
    <location>
        <begin position="1"/>
        <end position="26"/>
    </location>
</feature>
<evidence type="ECO:0000313" key="7">
    <source>
        <dbReference type="Proteomes" id="UP000001191"/>
    </source>
</evidence>
<protein>
    <submittedName>
        <fullName evidence="6">Tetratricopeptide TPR_2 repeat protein</fullName>
    </submittedName>
</protein>
<dbReference type="InterPro" id="IPR019734">
    <property type="entry name" value="TPR_rpt"/>
</dbReference>
<dbReference type="RefSeq" id="WP_012413003.1">
    <property type="nucleotide sequence ID" value="NC_010631.1"/>
</dbReference>
<feature type="region of interest" description="Disordered" evidence="3">
    <location>
        <begin position="279"/>
        <end position="298"/>
    </location>
</feature>
<dbReference type="EMBL" id="CP001038">
    <property type="protein sequence ID" value="ACC84983.1"/>
    <property type="molecule type" value="Genomic_DNA"/>
</dbReference>
<evidence type="ECO:0000256" key="2">
    <source>
        <dbReference type="SAM" id="Coils"/>
    </source>
</evidence>
<proteinExistence type="predicted"/>
<evidence type="ECO:0000313" key="6">
    <source>
        <dbReference type="EMBL" id="ACC84983.1"/>
    </source>
</evidence>
<dbReference type="EnsemblBacteria" id="ACC84983">
    <property type="protein sequence ID" value="ACC84983"/>
    <property type="gene ID" value="Npun_AF108"/>
</dbReference>
<dbReference type="Gene3D" id="1.25.40.10">
    <property type="entry name" value="Tetratricopeptide repeat domain"/>
    <property type="match status" value="3"/>
</dbReference>
<feature type="compositionally biased region" description="Low complexity" evidence="3">
    <location>
        <begin position="285"/>
        <end position="298"/>
    </location>
</feature>
<sequence length="1192" mass="133450">MIQLHLHRLKLILLLCLSLSSETVSANPKPIPGLLTPPLQLRTQTNTSDTNRAAAEKAEQEAGQLGKQKAPLLTKIIPKWEEALKYWRLAGDRQKETQTLDRISKLYLARGEFPKALEYAQKALPICQALGDRDCEGAVTGSLSLSYQNMGEYEKAIDMQLQLPFFFPKTADLPPAVFSSVGQIYDNLGEKQKALDYYNKALDFWKEKGDVVKQAERLQNIAFFHVFLGEIEKSIEIIKQANNLDPEFKRNESNYNAFYVSLRSTSCSDKLASIKKPPKIEKLDNSSNQSASTNSAAATKNNIESWKQKVQQYRTQELLRGEAGFLELLGGLEYKRIGEYKKALEVYQQALELRQIMGGKPREAETLTNIADILNRQGKKQEAINVLNQALDIQRQIKARPAQADTLLTLGDVYLSLGAYPESLNVYNQALSTSKIIGNRSREIDALRRIGDVYRKSQTYPQALSYYQQALSISKNTGNCNQESTLLSSITQNHFAAGDYQQAINFGNQALALSRNLEIDEYKLALEARTLDIFAKVEIKQGNYSKSLESSQKARKLGRESGFREIEARAIAATAEAYEALKQPEKAIQAYQEQLALYAQMGLSTEQAQSYYNIAKLQRQNNQLPESLSEIDKAIEIIENIRKEVVSEDLKTSFFATVQDYYQLKINILMELHKKDPSKGYNALALDTSERSRARSLLELLTEAHADIRKGVDPKLLEEELSVQQQIDARRKIRIELLSSKKNSEQVDELNKEIEELSEKYQQILASIRAKSPVYAAITQPHPLTLAEIQSSVLDDNTILLQYSLGKDHSYLWLVTKTGMKSYELPKGEDIETAAKKFYQNIKGGRELYSRGGITVQPGINAGNPEKVATKLSQMLLQPVAQELGNKRLLIVGDGILQYIPFAALPNPTQTKLQPLLVEHEIVNAPSASTISVVRNETKNRNVAVKKLAVLADPVFSKDDDRLKPDVTQSVQNRGKNPNFTELNTLAMRRSSCDSNFSFPRLEGTHTEATNILSLVPKSLSKSAFDFDVNRTTVTNPEMSQYQIVHFATHGFFDTNNPKCSSVVLSLVDSKGNAEDGFLQLQDIFNLNLPAELVVLSACETGLGEQVKGEGLVGLTRGFMYAGSPRVAVSLWSVDDQGTAELMTKFYTNMLKDNLPSVAALRAAQLEMWQSPNPNYSQTNVWAAFTLQGEWR</sequence>
<feature type="repeat" description="TPR" evidence="1">
    <location>
        <begin position="324"/>
        <end position="357"/>
    </location>
</feature>
<dbReference type="KEGG" id="npu:Npun_AF108"/>
<feature type="coiled-coil region" evidence="2">
    <location>
        <begin position="740"/>
        <end position="771"/>
    </location>
</feature>
<evidence type="ECO:0000256" key="3">
    <source>
        <dbReference type="SAM" id="MobiDB-lite"/>
    </source>
</evidence>
<evidence type="ECO:0000256" key="4">
    <source>
        <dbReference type="SAM" id="SignalP"/>
    </source>
</evidence>
<dbReference type="Pfam" id="PF14938">
    <property type="entry name" value="SNAP"/>
    <property type="match status" value="1"/>
</dbReference>
<dbReference type="OrthoDB" id="434769at2"/>
<dbReference type="Pfam" id="PF13424">
    <property type="entry name" value="TPR_12"/>
    <property type="match status" value="3"/>
</dbReference>
<dbReference type="Pfam" id="PF13176">
    <property type="entry name" value="TPR_7"/>
    <property type="match status" value="1"/>
</dbReference>
<reference evidence="7" key="1">
    <citation type="submission" date="2008-04" db="EMBL/GenBank/DDBJ databases">
        <title>Complete sequence of plasmid 1 of Nostoc punctiforme ATCC 29133.</title>
        <authorList>
            <consortium name="US DOE Joint Genome Institute"/>
            <person name="Copeland A."/>
            <person name="Lucas S."/>
            <person name="Lapidus A."/>
            <person name="Glavina del Rio T."/>
            <person name="Dalin E."/>
            <person name="Tice H."/>
            <person name="Pitluck S."/>
            <person name="Chain P."/>
            <person name="Malfatti S."/>
            <person name="Shin M."/>
            <person name="Vergez L."/>
            <person name="Schmutz J."/>
            <person name="Larimer F."/>
            <person name="Land M."/>
            <person name="Hauser L."/>
            <person name="Kyrpides N."/>
            <person name="Kim E."/>
            <person name="Meeks J.C."/>
            <person name="Elhai J."/>
            <person name="Campbell E.L."/>
            <person name="Thiel T."/>
            <person name="Longmire J."/>
            <person name="Potts M."/>
            <person name="Atlas R."/>
        </authorList>
    </citation>
    <scope>NUCLEOTIDE SEQUENCE [LARGE SCALE GENOMIC DNA]</scope>
    <source>
        <strain evidence="7">ATCC 29133 / PCC 73102</strain>
        <plasmid evidence="7">Plasmid pNPUN01</plasmid>
    </source>
</reference>
<feature type="repeat" description="TPR" evidence="1">
    <location>
        <begin position="444"/>
        <end position="477"/>
    </location>
</feature>
<feature type="repeat" description="TPR" evidence="1">
    <location>
        <begin position="175"/>
        <end position="208"/>
    </location>
</feature>
<dbReference type="PhylomeDB" id="B2JAM9"/>
<keyword evidence="4" id="KW-0732">Signal</keyword>
<accession>B2JAM9</accession>
<dbReference type="Pfam" id="PF12770">
    <property type="entry name" value="CHAT"/>
    <property type="match status" value="1"/>
</dbReference>
<dbReference type="PANTHER" id="PTHR10098">
    <property type="entry name" value="RAPSYN-RELATED"/>
    <property type="match status" value="1"/>
</dbReference>
<dbReference type="Proteomes" id="UP000001191">
    <property type="component" value="Plasmid pNPUN01"/>
</dbReference>
<feature type="repeat" description="TPR" evidence="1">
    <location>
        <begin position="404"/>
        <end position="437"/>
    </location>
</feature>
<dbReference type="InterPro" id="IPR024983">
    <property type="entry name" value="CHAT_dom"/>
</dbReference>
<dbReference type="Pfam" id="PF13181">
    <property type="entry name" value="TPR_8"/>
    <property type="match status" value="2"/>
</dbReference>
<geneLocation type="plasmid" evidence="6 7">
    <name>pNPUN01</name>
</geneLocation>
<gene>
    <name evidence="6" type="ordered locus">Npun_AF108</name>
</gene>
<dbReference type="SUPFAM" id="SSF48452">
    <property type="entry name" value="TPR-like"/>
    <property type="match status" value="3"/>
</dbReference>
<keyword evidence="7" id="KW-1185">Reference proteome</keyword>
<evidence type="ECO:0000259" key="5">
    <source>
        <dbReference type="Pfam" id="PF12770"/>
    </source>
</evidence>
<evidence type="ECO:0000256" key="1">
    <source>
        <dbReference type="PROSITE-ProRule" id="PRU00339"/>
    </source>
</evidence>
<organism evidence="6 7">
    <name type="scientific">Nostoc punctiforme (strain ATCC 29133 / PCC 73102)</name>
    <dbReference type="NCBI Taxonomy" id="63737"/>
    <lineage>
        <taxon>Bacteria</taxon>
        <taxon>Bacillati</taxon>
        <taxon>Cyanobacteriota</taxon>
        <taxon>Cyanophyceae</taxon>
        <taxon>Nostocales</taxon>
        <taxon>Nostocaceae</taxon>
        <taxon>Nostoc</taxon>
    </lineage>
</organism>
<feature type="chain" id="PRO_5002779185" evidence="4">
    <location>
        <begin position="27"/>
        <end position="1192"/>
    </location>
</feature>
<dbReference type="AlphaFoldDB" id="B2JAM9"/>
<dbReference type="InterPro" id="IPR011990">
    <property type="entry name" value="TPR-like_helical_dom_sf"/>
</dbReference>
<feature type="domain" description="CHAT" evidence="5">
    <location>
        <begin position="867"/>
        <end position="1190"/>
    </location>
</feature>
<keyword evidence="1" id="KW-0802">TPR repeat</keyword>
<dbReference type="SMART" id="SM00028">
    <property type="entry name" value="TPR"/>
    <property type="match status" value="11"/>
</dbReference>
<dbReference type="PANTHER" id="PTHR10098:SF108">
    <property type="entry name" value="TETRATRICOPEPTIDE REPEAT PROTEIN 28"/>
    <property type="match status" value="1"/>
</dbReference>
<dbReference type="HOGENOM" id="CLU_002404_0_1_3"/>
<name>B2JAM9_NOSP7</name>